<reference evidence="2" key="1">
    <citation type="submission" date="2024-07" db="EMBL/GenBank/DDBJ databases">
        <title>Two chromosome-level genome assemblies of Korean endemic species Abeliophyllum distichum and Forsythia ovata (Oleaceae).</title>
        <authorList>
            <person name="Jang H."/>
        </authorList>
    </citation>
    <scope>NUCLEOTIDE SEQUENCE [LARGE SCALE GENOMIC DNA]</scope>
</reference>
<accession>A0ABD1T670</accession>
<sequence length="305" mass="34630">MSGFTRMKRVTDPWDEKVMDRIVGREKIGTGYVSSGSEHSAHIHGDVSPSLSDLFFGFTVDDAGDSLPEINDSDSERDPSMHDSSDVDLEFIKPILQFERDAFEERILALVLKALEKFSGVKSNRQILRRNVMAFLGERGYNAAICKTKWESSGGLTAGNYEFIDVVLSDSKRYFIDLDFASEFVIARPSNLYQHLLQYLPRVYVGKSEHLKQILKVTSDAAKRSLKSKGLHLPPWRKHRFMQNKWLGQYRRTANIFPTTFSSDPEALIHGCAVKFRTTGFDATVHGGERWFLPATDKMIKALEI</sequence>
<evidence type="ECO:0000313" key="2">
    <source>
        <dbReference type="Proteomes" id="UP001604277"/>
    </source>
</evidence>
<dbReference type="InterPro" id="IPR006502">
    <property type="entry name" value="PDDEXK-like"/>
</dbReference>
<evidence type="ECO:0008006" key="3">
    <source>
        <dbReference type="Google" id="ProtNLM"/>
    </source>
</evidence>
<gene>
    <name evidence="1" type="ORF">Fot_31874</name>
</gene>
<dbReference type="NCBIfam" id="TIGR01615">
    <property type="entry name" value="A_thal_3542"/>
    <property type="match status" value="1"/>
</dbReference>
<dbReference type="PANTHER" id="PTHR31579">
    <property type="entry name" value="OS03G0796600 PROTEIN"/>
    <property type="match status" value="1"/>
</dbReference>
<evidence type="ECO:0000313" key="1">
    <source>
        <dbReference type="EMBL" id="KAL2508227.1"/>
    </source>
</evidence>
<dbReference type="EMBL" id="JBFOLJ010000009">
    <property type="protein sequence ID" value="KAL2508227.1"/>
    <property type="molecule type" value="Genomic_DNA"/>
</dbReference>
<protein>
    <recommendedName>
        <fullName evidence="3">DUF506 family protein</fullName>
    </recommendedName>
</protein>
<comment type="caution">
    <text evidence="1">The sequence shown here is derived from an EMBL/GenBank/DDBJ whole genome shotgun (WGS) entry which is preliminary data.</text>
</comment>
<dbReference type="Proteomes" id="UP001604277">
    <property type="component" value="Unassembled WGS sequence"/>
</dbReference>
<keyword evidence="2" id="KW-1185">Reference proteome</keyword>
<dbReference type="Pfam" id="PF04720">
    <property type="entry name" value="PDDEXK_6"/>
    <property type="match status" value="1"/>
</dbReference>
<organism evidence="1 2">
    <name type="scientific">Forsythia ovata</name>
    <dbReference type="NCBI Taxonomy" id="205694"/>
    <lineage>
        <taxon>Eukaryota</taxon>
        <taxon>Viridiplantae</taxon>
        <taxon>Streptophyta</taxon>
        <taxon>Embryophyta</taxon>
        <taxon>Tracheophyta</taxon>
        <taxon>Spermatophyta</taxon>
        <taxon>Magnoliopsida</taxon>
        <taxon>eudicotyledons</taxon>
        <taxon>Gunneridae</taxon>
        <taxon>Pentapetalae</taxon>
        <taxon>asterids</taxon>
        <taxon>lamiids</taxon>
        <taxon>Lamiales</taxon>
        <taxon>Oleaceae</taxon>
        <taxon>Forsythieae</taxon>
        <taxon>Forsythia</taxon>
    </lineage>
</organism>
<proteinExistence type="predicted"/>
<dbReference type="PANTHER" id="PTHR31579:SF84">
    <property type="entry name" value="F21O3.6 PROTEIN"/>
    <property type="match status" value="1"/>
</dbReference>
<dbReference type="AlphaFoldDB" id="A0ABD1T670"/>
<name>A0ABD1T670_9LAMI</name>